<organism evidence="1 2">
    <name type="scientific">Rhodopirellula baltica (strain DSM 10527 / NCIMB 13988 / SH1)</name>
    <dbReference type="NCBI Taxonomy" id="243090"/>
    <lineage>
        <taxon>Bacteria</taxon>
        <taxon>Pseudomonadati</taxon>
        <taxon>Planctomycetota</taxon>
        <taxon>Planctomycetia</taxon>
        <taxon>Pirellulales</taxon>
        <taxon>Pirellulaceae</taxon>
        <taxon>Rhodopirellula</taxon>
    </lineage>
</organism>
<proteinExistence type="predicted"/>
<keyword evidence="2" id="KW-1185">Reference proteome</keyword>
<accession>Q7UY51</accession>
<dbReference type="EnsemblBacteria" id="CAD71797">
    <property type="protein sequence ID" value="CAD71797"/>
    <property type="gene ID" value="RB873"/>
</dbReference>
<name>Q7UY51_RHOBA</name>
<evidence type="ECO:0000313" key="1">
    <source>
        <dbReference type="EMBL" id="CAD71797.1"/>
    </source>
</evidence>
<sequence length="74" mass="8292">MHDGLEMLERYSRSSMLGDRSELAEVFRQTAFRQTACIAVAAATPCNWDECSNGSLRSTQPVSAKLVRNIRVCR</sequence>
<dbReference type="HOGENOM" id="CLU_2685356_0_0_0"/>
<evidence type="ECO:0000313" key="2">
    <source>
        <dbReference type="Proteomes" id="UP000001025"/>
    </source>
</evidence>
<dbReference type="STRING" id="243090.RB873"/>
<dbReference type="KEGG" id="rba:RB873"/>
<protein>
    <submittedName>
        <fullName evidence="1">Uncharacterized protein</fullName>
    </submittedName>
</protein>
<gene>
    <name evidence="1" type="ordered locus">RB873</name>
</gene>
<dbReference type="InParanoid" id="Q7UY51"/>
<dbReference type="Proteomes" id="UP000001025">
    <property type="component" value="Chromosome"/>
</dbReference>
<dbReference type="EMBL" id="BX294134">
    <property type="protein sequence ID" value="CAD71797.1"/>
    <property type="molecule type" value="Genomic_DNA"/>
</dbReference>
<dbReference type="AlphaFoldDB" id="Q7UY51"/>
<reference evidence="1 2" key="1">
    <citation type="journal article" date="2003" name="Proc. Natl. Acad. Sci. U.S.A.">
        <title>Complete genome sequence of the marine planctomycete Pirellula sp. strain 1.</title>
        <authorList>
            <person name="Gloeckner F.O."/>
            <person name="Kube M."/>
            <person name="Bauer M."/>
            <person name="Teeling H."/>
            <person name="Lombardot T."/>
            <person name="Ludwig W."/>
            <person name="Gade D."/>
            <person name="Beck A."/>
            <person name="Borzym K."/>
            <person name="Heitmann K."/>
            <person name="Rabus R."/>
            <person name="Schlesner H."/>
            <person name="Amann R."/>
            <person name="Reinhardt R."/>
        </authorList>
    </citation>
    <scope>NUCLEOTIDE SEQUENCE [LARGE SCALE GENOMIC DNA]</scope>
    <source>
        <strain evidence="2">DSM 10527 / NCIMB 13988 / SH1</strain>
    </source>
</reference>